<dbReference type="EC" id="6.5.1.8" evidence="1"/>
<dbReference type="PANTHER" id="PTHR43749:SF2">
    <property type="entry name" value="RNA-SPLICING LIGASE RTCB"/>
    <property type="match status" value="1"/>
</dbReference>
<gene>
    <name evidence="12" type="primary">rtcB</name>
    <name evidence="12" type="ORF">LFA_2009</name>
</gene>
<evidence type="ECO:0000256" key="1">
    <source>
        <dbReference type="ARBA" id="ARBA00012726"/>
    </source>
</evidence>
<dbReference type="KEGG" id="lfa:LFA_2009"/>
<dbReference type="Gene3D" id="3.90.1860.10">
    <property type="entry name" value="tRNA-splicing ligase RtcB"/>
    <property type="match status" value="1"/>
</dbReference>
<dbReference type="GO" id="GO:0006396">
    <property type="term" value="P:RNA processing"/>
    <property type="evidence" value="ECO:0007669"/>
    <property type="project" value="InterPro"/>
</dbReference>
<comment type="catalytic activity">
    <reaction evidence="8">
        <text>a 3'-end 3'-phospho-ribonucleotide-RNA + a 5'-end dephospho-ribonucleoside-RNA + GTP = a ribonucleotidyl-ribonucleotide-RNA + GMP + diphosphate</text>
        <dbReference type="Rhea" id="RHEA:68076"/>
        <dbReference type="Rhea" id="RHEA-COMP:10463"/>
        <dbReference type="Rhea" id="RHEA-COMP:13936"/>
        <dbReference type="Rhea" id="RHEA-COMP:17355"/>
        <dbReference type="ChEBI" id="CHEBI:33019"/>
        <dbReference type="ChEBI" id="CHEBI:37565"/>
        <dbReference type="ChEBI" id="CHEBI:58115"/>
        <dbReference type="ChEBI" id="CHEBI:83062"/>
        <dbReference type="ChEBI" id="CHEBI:138284"/>
        <dbReference type="ChEBI" id="CHEBI:173118"/>
        <dbReference type="EC" id="6.5.1.8"/>
    </reaction>
</comment>
<organism evidence="12 13">
    <name type="scientific">Legionella fallonii LLAP-10</name>
    <dbReference type="NCBI Taxonomy" id="1212491"/>
    <lineage>
        <taxon>Bacteria</taxon>
        <taxon>Pseudomonadati</taxon>
        <taxon>Pseudomonadota</taxon>
        <taxon>Gammaproteobacteria</taxon>
        <taxon>Legionellales</taxon>
        <taxon>Legionellaceae</taxon>
        <taxon>Legionella</taxon>
    </lineage>
</organism>
<keyword evidence="2" id="KW-0436">Ligase</keyword>
<comment type="cofactor">
    <cofactor evidence="11">
        <name>Mn(2+)</name>
        <dbReference type="ChEBI" id="CHEBI:29035"/>
    </cofactor>
    <text evidence="11">Binds 2 manganese ions per subunit.</text>
</comment>
<dbReference type="HOGENOM" id="CLU_022279_1_1_6"/>
<protein>
    <recommendedName>
        <fullName evidence="1">3'-phosphate/5'-hydroxy nucleic acid ligase</fullName>
        <ecNumber evidence="1">6.5.1.8</ecNumber>
    </recommendedName>
</protein>
<dbReference type="Pfam" id="PF01139">
    <property type="entry name" value="RtcB"/>
    <property type="match status" value="1"/>
</dbReference>
<feature type="binding site" evidence="10">
    <location>
        <begin position="167"/>
        <end position="171"/>
    </location>
    <ligand>
        <name>GMP</name>
        <dbReference type="ChEBI" id="CHEBI:58115"/>
    </ligand>
</feature>
<dbReference type="GO" id="GO:0030145">
    <property type="term" value="F:manganese ion binding"/>
    <property type="evidence" value="ECO:0007669"/>
    <property type="project" value="TreeGrafter"/>
</dbReference>
<feature type="binding site" evidence="10">
    <location>
        <position position="403"/>
    </location>
    <ligand>
        <name>GMP</name>
        <dbReference type="ChEBI" id="CHEBI:58115"/>
    </ligand>
</feature>
<keyword evidence="3 11" id="KW-0479">Metal-binding</keyword>
<dbReference type="InterPro" id="IPR001233">
    <property type="entry name" value="RtcB"/>
</dbReference>
<dbReference type="InterPro" id="IPR036025">
    <property type="entry name" value="RtcB-like_sf"/>
</dbReference>
<dbReference type="GO" id="GO:0170057">
    <property type="term" value="F:RNA ligase (GTP) activity"/>
    <property type="evidence" value="ECO:0007669"/>
    <property type="project" value="UniProtKB-EC"/>
</dbReference>
<dbReference type="GO" id="GO:0003909">
    <property type="term" value="F:DNA ligase activity"/>
    <property type="evidence" value="ECO:0007669"/>
    <property type="project" value="TreeGrafter"/>
</dbReference>
<dbReference type="EMBL" id="LN614827">
    <property type="protein sequence ID" value="CEG57397.1"/>
    <property type="molecule type" value="Genomic_DNA"/>
</dbReference>
<evidence type="ECO:0000256" key="11">
    <source>
        <dbReference type="PIRSR" id="PIRSR601233-3"/>
    </source>
</evidence>
<feature type="binding site" evidence="11">
    <location>
        <position position="185"/>
    </location>
    <ligand>
        <name>Mn(2+)</name>
        <dbReference type="ChEBI" id="CHEBI:29035"/>
        <label>2</label>
    </ligand>
</feature>
<feature type="active site" description="GMP-histidine intermediate" evidence="9">
    <location>
        <position position="333"/>
    </location>
</feature>
<proteinExistence type="predicted"/>
<keyword evidence="7 11" id="KW-0464">Manganese</keyword>
<dbReference type="AlphaFoldDB" id="A0A098G4K1"/>
<reference evidence="13" key="1">
    <citation type="submission" date="2014-09" db="EMBL/GenBank/DDBJ databases">
        <authorList>
            <person name="Gomez-Valero L."/>
        </authorList>
    </citation>
    <scope>NUCLEOTIDE SEQUENCE [LARGE SCALE GENOMIC DNA]</scope>
    <source>
        <strain evidence="13">ATCC700992</strain>
    </source>
</reference>
<sequence>MSDYLQISDKVKAWTQYVAFAENAKQQVSHIASLPIIYKHVAIMPDVHLGKGATVGSVIPTKNAVIPSAVGVDIGCGMMAVRTHLFAHHLPDNLASMRVAIERAIPVGFGKWNEDAIPELAVAKWQKLLMKDYQIILNRHPSLGMHKKSKKRMINDVNHLGTLGGGNHFIEICLDESQQVWLMLHSGSRGVGNCIGTYFIELAKNDMGTLLGTLPDHDLAYLSKGTKHFDDYFFAVNWAQKYAQSNRDIMMQTLIHTLAKYLNRSIDSDVYAVNCHHNYAALETHFGEQVYVTRKGAVSARKDELGIIPGSMGAKSFIVRGLGNEESFCSCSHGAGRMMSRNQARKLISLSDHQNATKDVECRKDRNVLDESPSAYKNIDDVMKSQEDLVEVLFTLKQILCVKG</sequence>
<evidence type="ECO:0000256" key="8">
    <source>
        <dbReference type="ARBA" id="ARBA00047746"/>
    </source>
</evidence>
<name>A0A098G4K1_9GAMM</name>
<evidence type="ECO:0000256" key="5">
    <source>
        <dbReference type="ARBA" id="ARBA00022800"/>
    </source>
</evidence>
<keyword evidence="6 10" id="KW-0342">GTP-binding</keyword>
<feature type="binding site" evidence="10">
    <location>
        <begin position="333"/>
        <end position="336"/>
    </location>
    <ligand>
        <name>GMP</name>
        <dbReference type="ChEBI" id="CHEBI:58115"/>
    </ligand>
</feature>
<keyword evidence="13" id="KW-1185">Reference proteome</keyword>
<evidence type="ECO:0000256" key="6">
    <source>
        <dbReference type="ARBA" id="ARBA00023134"/>
    </source>
</evidence>
<feature type="binding site" evidence="10">
    <location>
        <position position="316"/>
    </location>
    <ligand>
        <name>GMP</name>
        <dbReference type="ChEBI" id="CHEBI:58115"/>
    </ligand>
</feature>
<feature type="binding site" evidence="10">
    <location>
        <begin position="309"/>
        <end position="312"/>
    </location>
    <ligand>
        <name>GMP</name>
        <dbReference type="ChEBI" id="CHEBI:58115"/>
    </ligand>
</feature>
<dbReference type="PANTHER" id="PTHR43749">
    <property type="entry name" value="RNA-SPLICING LIGASE RTCB"/>
    <property type="match status" value="1"/>
</dbReference>
<dbReference type="SUPFAM" id="SSF103365">
    <property type="entry name" value="Hypothetical protein PH1602"/>
    <property type="match status" value="1"/>
</dbReference>
<evidence type="ECO:0000256" key="3">
    <source>
        <dbReference type="ARBA" id="ARBA00022723"/>
    </source>
</evidence>
<dbReference type="GO" id="GO:0006281">
    <property type="term" value="P:DNA repair"/>
    <property type="evidence" value="ECO:0007669"/>
    <property type="project" value="TreeGrafter"/>
</dbReference>
<evidence type="ECO:0000256" key="10">
    <source>
        <dbReference type="PIRSR" id="PIRSR601233-2"/>
    </source>
</evidence>
<dbReference type="RefSeq" id="WP_045095906.1">
    <property type="nucleotide sequence ID" value="NZ_LN614827.1"/>
</dbReference>
<feature type="binding site" evidence="11">
    <location>
        <position position="277"/>
    </location>
    <ligand>
        <name>Mn(2+)</name>
        <dbReference type="ChEBI" id="CHEBI:29035"/>
        <label>2</label>
    </ligand>
</feature>
<dbReference type="InterPro" id="IPR052915">
    <property type="entry name" value="RtcB-like"/>
</dbReference>
<evidence type="ECO:0000256" key="2">
    <source>
        <dbReference type="ARBA" id="ARBA00022598"/>
    </source>
</evidence>
<dbReference type="Proteomes" id="UP000032430">
    <property type="component" value="Chromosome I"/>
</dbReference>
<dbReference type="GO" id="GO:0005525">
    <property type="term" value="F:GTP binding"/>
    <property type="evidence" value="ECO:0007669"/>
    <property type="project" value="UniProtKB-KW"/>
</dbReference>
<keyword evidence="5" id="KW-0692">RNA repair</keyword>
<evidence type="ECO:0000256" key="4">
    <source>
        <dbReference type="ARBA" id="ARBA00022741"/>
    </source>
</evidence>
<evidence type="ECO:0000256" key="7">
    <source>
        <dbReference type="ARBA" id="ARBA00023211"/>
    </source>
</evidence>
<dbReference type="OrthoDB" id="9802323at2"/>
<feature type="binding site" evidence="11">
    <location>
        <position position="73"/>
    </location>
    <ligand>
        <name>Mn(2+)</name>
        <dbReference type="ChEBI" id="CHEBI:29035"/>
        <label>1</label>
    </ligand>
</feature>
<dbReference type="GO" id="GO:0042245">
    <property type="term" value="P:RNA repair"/>
    <property type="evidence" value="ECO:0007669"/>
    <property type="project" value="UniProtKB-KW"/>
</dbReference>
<keyword evidence="4 10" id="KW-0547">Nucleotide-binding</keyword>
<accession>A0A098G4K1</accession>
<evidence type="ECO:0000313" key="13">
    <source>
        <dbReference type="Proteomes" id="UP000032430"/>
    </source>
</evidence>
<evidence type="ECO:0000313" key="12">
    <source>
        <dbReference type="EMBL" id="CEG57397.1"/>
    </source>
</evidence>
<feature type="binding site" evidence="10">
    <location>
        <begin position="277"/>
        <end position="278"/>
    </location>
    <ligand>
        <name>GMP</name>
        <dbReference type="ChEBI" id="CHEBI:58115"/>
    </ligand>
</feature>
<evidence type="ECO:0000256" key="9">
    <source>
        <dbReference type="PIRSR" id="PIRSR601233-1"/>
    </source>
</evidence>
<feature type="binding site" evidence="11">
    <location>
        <position position="168"/>
    </location>
    <ligand>
        <name>Mn(2+)</name>
        <dbReference type="ChEBI" id="CHEBI:29035"/>
        <label>1</label>
    </ligand>
</feature>